<dbReference type="GO" id="GO:0020037">
    <property type="term" value="F:heme binding"/>
    <property type="evidence" value="ECO:0007669"/>
    <property type="project" value="InterPro"/>
</dbReference>
<organism evidence="2 3">
    <name type="scientific">Oopsacas minuta</name>
    <dbReference type="NCBI Taxonomy" id="111878"/>
    <lineage>
        <taxon>Eukaryota</taxon>
        <taxon>Metazoa</taxon>
        <taxon>Porifera</taxon>
        <taxon>Hexactinellida</taxon>
        <taxon>Hexasterophora</taxon>
        <taxon>Lyssacinosida</taxon>
        <taxon>Leucopsacidae</taxon>
        <taxon>Oopsacas</taxon>
    </lineage>
</organism>
<proteinExistence type="inferred from homology"/>
<dbReference type="EMBL" id="JAKMXF010000111">
    <property type="protein sequence ID" value="KAI6657578.1"/>
    <property type="molecule type" value="Genomic_DNA"/>
</dbReference>
<reference evidence="2 3" key="1">
    <citation type="journal article" date="2023" name="BMC Biol.">
        <title>The compact genome of the sponge Oopsacas minuta (Hexactinellida) is lacking key metazoan core genes.</title>
        <authorList>
            <person name="Santini S."/>
            <person name="Schenkelaars Q."/>
            <person name="Jourda C."/>
            <person name="Duchesne M."/>
            <person name="Belahbib H."/>
            <person name="Rocher C."/>
            <person name="Selva M."/>
            <person name="Riesgo A."/>
            <person name="Vervoort M."/>
            <person name="Leys S.P."/>
            <person name="Kodjabachian L."/>
            <person name="Le Bivic A."/>
            <person name="Borchiellini C."/>
            <person name="Claverie J.M."/>
            <person name="Renard E."/>
        </authorList>
    </citation>
    <scope>NUCLEOTIDE SEQUENCE [LARGE SCALE GENOMIC DNA]</scope>
    <source>
        <strain evidence="2">SPO-2</strain>
    </source>
</reference>
<dbReference type="GO" id="GO:0016705">
    <property type="term" value="F:oxidoreductase activity, acting on paired donors, with incorporation or reduction of molecular oxygen"/>
    <property type="evidence" value="ECO:0007669"/>
    <property type="project" value="InterPro"/>
</dbReference>
<keyword evidence="3" id="KW-1185">Reference proteome</keyword>
<comment type="caution">
    <text evidence="2">The sequence shown here is derived from an EMBL/GenBank/DDBJ whole genome shotgun (WGS) entry which is preliminary data.</text>
</comment>
<dbReference type="InterPro" id="IPR050196">
    <property type="entry name" value="Cytochrome_P450_Monoox"/>
</dbReference>
<gene>
    <name evidence="2" type="ORF">LOD99_321</name>
</gene>
<evidence type="ECO:0000256" key="1">
    <source>
        <dbReference type="ARBA" id="ARBA00010617"/>
    </source>
</evidence>
<dbReference type="Proteomes" id="UP001165289">
    <property type="component" value="Unassembled WGS sequence"/>
</dbReference>
<comment type="similarity">
    <text evidence="1">Belongs to the cytochrome P450 family.</text>
</comment>
<name>A0AAV7K9V5_9METZ</name>
<evidence type="ECO:0000313" key="2">
    <source>
        <dbReference type="EMBL" id="KAI6657578.1"/>
    </source>
</evidence>
<evidence type="ECO:0000313" key="3">
    <source>
        <dbReference type="Proteomes" id="UP001165289"/>
    </source>
</evidence>
<dbReference type="GO" id="GO:0004497">
    <property type="term" value="F:monooxygenase activity"/>
    <property type="evidence" value="ECO:0007669"/>
    <property type="project" value="InterPro"/>
</dbReference>
<accession>A0AAV7K9V5</accession>
<dbReference type="PANTHER" id="PTHR24291:SF201">
    <property type="entry name" value="CYTOCHROME P450, FAMILY 4, SUBFAMILY B, POLYPEPTIDE 7"/>
    <property type="match status" value="1"/>
</dbReference>
<dbReference type="SUPFAM" id="SSF48264">
    <property type="entry name" value="Cytochrome P450"/>
    <property type="match status" value="1"/>
</dbReference>
<dbReference type="Gene3D" id="1.10.630.10">
    <property type="entry name" value="Cytochrome P450"/>
    <property type="match status" value="1"/>
</dbReference>
<dbReference type="AlphaFoldDB" id="A0AAV7K9V5"/>
<dbReference type="GO" id="GO:0005506">
    <property type="term" value="F:iron ion binding"/>
    <property type="evidence" value="ECO:0007669"/>
    <property type="project" value="InterPro"/>
</dbReference>
<dbReference type="PANTHER" id="PTHR24291">
    <property type="entry name" value="CYTOCHROME P450 FAMILY 4"/>
    <property type="match status" value="1"/>
</dbReference>
<sequence length="141" mass="16402">MTKYYFPSLNQEREVTPRKEQDSEDTYSTKSNYDMLYLLIRSRDEEGNGLSHKQIIDELNTVVFVGHDTTGSTSSFVFYHLAKYPELQEECREEVLSVMGGRDEIEWKDIGKFTYLACSIKETLRLYQPALFVSKKISGFT</sequence>
<protein>
    <submittedName>
        <fullName evidence="2">Cytochrome P450 4F6-like isoform X2</fullName>
    </submittedName>
</protein>
<dbReference type="InterPro" id="IPR036396">
    <property type="entry name" value="Cyt_P450_sf"/>
</dbReference>
<dbReference type="InterPro" id="IPR001128">
    <property type="entry name" value="Cyt_P450"/>
</dbReference>
<dbReference type="Pfam" id="PF00067">
    <property type="entry name" value="p450"/>
    <property type="match status" value="1"/>
</dbReference>